<dbReference type="Pfam" id="PF02735">
    <property type="entry name" value="Ku"/>
    <property type="match status" value="1"/>
</dbReference>
<keyword evidence="2" id="KW-0234">DNA repair</keyword>
<comment type="similarity">
    <text evidence="2">Belongs to the prokaryotic Ku family.</text>
</comment>
<gene>
    <name evidence="2 4" type="primary">ku</name>
    <name evidence="4" type="ORF">GCM10007940_06970</name>
</gene>
<dbReference type="PANTHER" id="PTHR41251:SF1">
    <property type="entry name" value="NON-HOMOLOGOUS END JOINING PROTEIN KU"/>
    <property type="match status" value="1"/>
</dbReference>
<reference evidence="4" key="2">
    <citation type="submission" date="2023-01" db="EMBL/GenBank/DDBJ databases">
        <title>Draft genome sequence of Portibacter lacus strain NBRC 108769.</title>
        <authorList>
            <person name="Sun Q."/>
            <person name="Mori K."/>
        </authorList>
    </citation>
    <scope>NUCLEOTIDE SEQUENCE</scope>
    <source>
        <strain evidence="4">NBRC 108769</strain>
    </source>
</reference>
<feature type="domain" description="Ku" evidence="3">
    <location>
        <begin position="53"/>
        <end position="182"/>
    </location>
</feature>
<evidence type="ECO:0000313" key="5">
    <source>
        <dbReference type="Proteomes" id="UP001156666"/>
    </source>
</evidence>
<dbReference type="AlphaFoldDB" id="A0AA37SL92"/>
<dbReference type="InterPro" id="IPR006164">
    <property type="entry name" value="DNA_bd_Ku70/Ku80"/>
</dbReference>
<keyword evidence="1 2" id="KW-0238">DNA-binding</keyword>
<evidence type="ECO:0000259" key="3">
    <source>
        <dbReference type="SMART" id="SM00559"/>
    </source>
</evidence>
<organism evidence="4 5">
    <name type="scientific">Portibacter lacus</name>
    <dbReference type="NCBI Taxonomy" id="1099794"/>
    <lineage>
        <taxon>Bacteria</taxon>
        <taxon>Pseudomonadati</taxon>
        <taxon>Bacteroidota</taxon>
        <taxon>Saprospiria</taxon>
        <taxon>Saprospirales</taxon>
        <taxon>Haliscomenobacteraceae</taxon>
        <taxon>Portibacter</taxon>
    </lineage>
</organism>
<keyword evidence="2" id="KW-0227">DNA damage</keyword>
<evidence type="ECO:0000256" key="1">
    <source>
        <dbReference type="ARBA" id="ARBA00023125"/>
    </source>
</evidence>
<evidence type="ECO:0000313" key="4">
    <source>
        <dbReference type="EMBL" id="GLR16082.1"/>
    </source>
</evidence>
<comment type="function">
    <text evidence="2">With LigD forms a non-homologous end joining (NHEJ) DNA repair enzyme, which repairs dsDNA breaks with reduced fidelity. Binds linear dsDNA with 5'- and 3'- overhangs but not closed circular dsDNA nor ssDNA. Recruits and stimulates the ligase activity of LigD.</text>
</comment>
<dbReference type="InterPro" id="IPR009187">
    <property type="entry name" value="Prok_Ku"/>
</dbReference>
<dbReference type="EMBL" id="BSOH01000003">
    <property type="protein sequence ID" value="GLR16082.1"/>
    <property type="molecule type" value="Genomic_DNA"/>
</dbReference>
<dbReference type="GO" id="GO:0006303">
    <property type="term" value="P:double-strand break repair via nonhomologous end joining"/>
    <property type="evidence" value="ECO:0007669"/>
    <property type="project" value="UniProtKB-UniRule"/>
</dbReference>
<dbReference type="SUPFAM" id="SSF100939">
    <property type="entry name" value="SPOC domain-like"/>
    <property type="match status" value="1"/>
</dbReference>
<dbReference type="PIRSF" id="PIRSF006493">
    <property type="entry name" value="Prok_Ku"/>
    <property type="match status" value="1"/>
</dbReference>
<dbReference type="PANTHER" id="PTHR41251">
    <property type="entry name" value="NON-HOMOLOGOUS END JOINING PROTEIN KU"/>
    <property type="match status" value="1"/>
</dbReference>
<comment type="subunit">
    <text evidence="2">Homodimer. Interacts with LigD.</text>
</comment>
<dbReference type="NCBIfam" id="TIGR02772">
    <property type="entry name" value="Ku_bact"/>
    <property type="match status" value="1"/>
</dbReference>
<comment type="caution">
    <text evidence="4">The sequence shown here is derived from an EMBL/GenBank/DDBJ whole genome shotgun (WGS) entry which is preliminary data.</text>
</comment>
<dbReference type="InterPro" id="IPR016194">
    <property type="entry name" value="SPOC-like_C_dom_sf"/>
</dbReference>
<name>A0AA37SL92_9BACT</name>
<proteinExistence type="inferred from homology"/>
<dbReference type="HAMAP" id="MF_01875">
    <property type="entry name" value="Prokaryotic_Ku"/>
    <property type="match status" value="1"/>
</dbReference>
<keyword evidence="2" id="KW-0233">DNA recombination</keyword>
<dbReference type="SMART" id="SM00559">
    <property type="entry name" value="Ku78"/>
    <property type="match status" value="1"/>
</dbReference>
<protein>
    <recommendedName>
        <fullName evidence="2">Non-homologous end joining protein Ku</fullName>
    </recommendedName>
</protein>
<dbReference type="RefSeq" id="WP_235294725.1">
    <property type="nucleotide sequence ID" value="NZ_BSOH01000003.1"/>
</dbReference>
<evidence type="ECO:0000256" key="2">
    <source>
        <dbReference type="HAMAP-Rule" id="MF_01875"/>
    </source>
</evidence>
<sequence length="264" mass="30005">MRSVWKGHIRFSLVTIPIQIFNAVETNKNIKFNQLHRGDLGRVSYQKTCKSCESILSKKDIVKGFEYEPDQYVVIEPEDLNSLKLKSTRAIDIEAFVDVDEVHPSRFEAVYYVAPNGEVAQKTFNLFNETLKKTGKAGVGRIILRDREDVVLLVAEGEAIIMYKLRYPYEIRSINDVPGIENEKIEKAQLDLAINLVTAFTKKFEEVDFTDRYRDAVMELVQEKIDGKEVVHVSDEEEAGEVVDIMDALKASIEKAKGSQKQAG</sequence>
<dbReference type="GO" id="GO:0003690">
    <property type="term" value="F:double-stranded DNA binding"/>
    <property type="evidence" value="ECO:0007669"/>
    <property type="project" value="UniProtKB-UniRule"/>
</dbReference>
<dbReference type="Gene3D" id="2.40.290.10">
    <property type="match status" value="1"/>
</dbReference>
<accession>A0AA37SL92</accession>
<dbReference type="Proteomes" id="UP001156666">
    <property type="component" value="Unassembled WGS sequence"/>
</dbReference>
<dbReference type="GO" id="GO:0006310">
    <property type="term" value="P:DNA recombination"/>
    <property type="evidence" value="ECO:0007669"/>
    <property type="project" value="UniProtKB-KW"/>
</dbReference>
<keyword evidence="5" id="KW-1185">Reference proteome</keyword>
<reference evidence="4" key="1">
    <citation type="journal article" date="2014" name="Int. J. Syst. Evol. Microbiol.">
        <title>Complete genome sequence of Corynebacterium casei LMG S-19264T (=DSM 44701T), isolated from a smear-ripened cheese.</title>
        <authorList>
            <consortium name="US DOE Joint Genome Institute (JGI-PGF)"/>
            <person name="Walter F."/>
            <person name="Albersmeier A."/>
            <person name="Kalinowski J."/>
            <person name="Ruckert C."/>
        </authorList>
    </citation>
    <scope>NUCLEOTIDE SEQUENCE</scope>
    <source>
        <strain evidence="4">NBRC 108769</strain>
    </source>
</reference>